<accession>A0A7I8KF95</accession>
<dbReference type="OrthoDB" id="1925372at2759"/>
<protein>
    <submittedName>
        <fullName evidence="2">Uncharacterized protein</fullName>
    </submittedName>
</protein>
<feature type="region of interest" description="Disordered" evidence="1">
    <location>
        <begin position="507"/>
        <end position="557"/>
    </location>
</feature>
<dbReference type="AlphaFoldDB" id="A0A7I8KF95"/>
<dbReference type="PANTHER" id="PTHR35729:SF1">
    <property type="entry name" value="T1B9.12 PROTEIN"/>
    <property type="match status" value="1"/>
</dbReference>
<dbReference type="PANTHER" id="PTHR35729">
    <property type="entry name" value="T1B9.12 PROTEIN"/>
    <property type="match status" value="1"/>
</dbReference>
<feature type="compositionally biased region" description="Basic and acidic residues" evidence="1">
    <location>
        <begin position="302"/>
        <end position="318"/>
    </location>
</feature>
<evidence type="ECO:0000313" key="2">
    <source>
        <dbReference type="EMBL" id="CAA7396212.1"/>
    </source>
</evidence>
<keyword evidence="3" id="KW-1185">Reference proteome</keyword>
<sequence>MGVLGERSCCFCSGGGRSERVKAGIFSGKGPAMALVSGGGTGFLIHRNLLLTTHASLPSVAAAEAADIQIHQGRISARLVPHRFFITSTVLDLTIVGIDPLEADSNSQQPHCLKTGSIPSLELASVVYLLGYDDRKELMVGEGKIAVATDNLIKLSTGVTWCPGSAGFDVQGNLAFMVCDPMKLASSPTLRSSSVSSSSSTSAKKDLPMQFGIPIPIIMDWLYQHWEGSLEELCKPKLPLMRLMSTGQKSDRSGASFTMRRVFKDPEAENDAMTSSSAVISRLTGQLGSAGSASPRGNAGGEQDHPRGDLRSTHDRGIRVPKIYETPKVTSGPLLRKDHPPLQLLDINFPPKLPRAAMLPLPVRQMLTESHRNQAKAPRQGNSPAEAGPSRRRKPRSSEDSAEVTQPCPALADCHSEVQSSSSPLAISVSADEGYRCSSDGETMYSAETMESRNYASPKRDAYRQVGRSRSCMDYQRWGGGAQMSSATGNLGLPKQRSLIAARKTPAHSQSQTVPAGQKNHIYHSPTVSSAMKKRGGAEQRTRPRRTVAQVSPRWMF</sequence>
<dbReference type="EMBL" id="LR746268">
    <property type="protein sequence ID" value="CAA7396212.1"/>
    <property type="molecule type" value="Genomic_DNA"/>
</dbReference>
<proteinExistence type="predicted"/>
<evidence type="ECO:0000256" key="1">
    <source>
        <dbReference type="SAM" id="MobiDB-lite"/>
    </source>
</evidence>
<name>A0A7I8KF95_SPIIN</name>
<dbReference type="Proteomes" id="UP000663760">
    <property type="component" value="Chromosome 5"/>
</dbReference>
<reference evidence="2" key="1">
    <citation type="submission" date="2020-02" db="EMBL/GenBank/DDBJ databases">
        <authorList>
            <person name="Scholz U."/>
            <person name="Mascher M."/>
            <person name="Fiebig A."/>
        </authorList>
    </citation>
    <scope>NUCLEOTIDE SEQUENCE</scope>
</reference>
<evidence type="ECO:0000313" key="3">
    <source>
        <dbReference type="Proteomes" id="UP000663760"/>
    </source>
</evidence>
<feature type="region of interest" description="Disordered" evidence="1">
    <location>
        <begin position="370"/>
        <end position="406"/>
    </location>
</feature>
<organism evidence="2 3">
    <name type="scientific">Spirodela intermedia</name>
    <name type="common">Intermediate duckweed</name>
    <dbReference type="NCBI Taxonomy" id="51605"/>
    <lineage>
        <taxon>Eukaryota</taxon>
        <taxon>Viridiplantae</taxon>
        <taxon>Streptophyta</taxon>
        <taxon>Embryophyta</taxon>
        <taxon>Tracheophyta</taxon>
        <taxon>Spermatophyta</taxon>
        <taxon>Magnoliopsida</taxon>
        <taxon>Liliopsida</taxon>
        <taxon>Araceae</taxon>
        <taxon>Lemnoideae</taxon>
        <taxon>Spirodela</taxon>
    </lineage>
</organism>
<gene>
    <name evidence="2" type="ORF">SI8410_05006875</name>
</gene>
<feature type="region of interest" description="Disordered" evidence="1">
    <location>
        <begin position="286"/>
        <end position="341"/>
    </location>
</feature>